<name>A0A0W8FLL5_9ZZZZ</name>
<dbReference type="Gene3D" id="1.20.1260.10">
    <property type="match status" value="1"/>
</dbReference>
<gene>
    <name evidence="2" type="ORF">ASZ90_008738</name>
</gene>
<dbReference type="InterPro" id="IPR009078">
    <property type="entry name" value="Ferritin-like_SF"/>
</dbReference>
<dbReference type="EMBL" id="LNQE01001056">
    <property type="protein sequence ID" value="KUG21518.1"/>
    <property type="molecule type" value="Genomic_DNA"/>
</dbReference>
<organism evidence="2">
    <name type="scientific">hydrocarbon metagenome</name>
    <dbReference type="NCBI Taxonomy" id="938273"/>
    <lineage>
        <taxon>unclassified sequences</taxon>
        <taxon>metagenomes</taxon>
        <taxon>ecological metagenomes</taxon>
    </lineage>
</organism>
<comment type="caution">
    <text evidence="2">The sequence shown here is derived from an EMBL/GenBank/DDBJ whole genome shotgun (WGS) entry which is preliminary data.</text>
</comment>
<dbReference type="GO" id="GO:0016491">
    <property type="term" value="F:oxidoreductase activity"/>
    <property type="evidence" value="ECO:0007669"/>
    <property type="project" value="InterPro"/>
</dbReference>
<reference evidence="2" key="1">
    <citation type="journal article" date="2015" name="Proc. Natl. Acad. Sci. U.S.A.">
        <title>Networks of energetic and metabolic interactions define dynamics in microbial communities.</title>
        <authorList>
            <person name="Embree M."/>
            <person name="Liu J.K."/>
            <person name="Al-Bassam M.M."/>
            <person name="Zengler K."/>
        </authorList>
    </citation>
    <scope>NUCLEOTIDE SEQUENCE</scope>
</reference>
<dbReference type="GO" id="GO:0046872">
    <property type="term" value="F:metal ion binding"/>
    <property type="evidence" value="ECO:0007669"/>
    <property type="project" value="InterPro"/>
</dbReference>
<dbReference type="CDD" id="cd01045">
    <property type="entry name" value="Ferritin_like_AB"/>
    <property type="match status" value="1"/>
</dbReference>
<evidence type="ECO:0000259" key="1">
    <source>
        <dbReference type="Pfam" id="PF02915"/>
    </source>
</evidence>
<dbReference type="Pfam" id="PF02915">
    <property type="entry name" value="Rubrerythrin"/>
    <property type="match status" value="1"/>
</dbReference>
<feature type="domain" description="Rubrerythrin diiron-binding" evidence="1">
    <location>
        <begin position="8"/>
        <end position="141"/>
    </location>
</feature>
<protein>
    <submittedName>
        <fullName evidence="2">Rubrerythrin</fullName>
    </submittedName>
</protein>
<sequence length="151" mass="17333">MNQNQYKKIISSAIEREIEAYTFYSAVSKKAKDKNIKSTFNKLAEEEKEHKRTLEGFLAKAPEKMHFSESKDYKIVDALVTPPLNADLKPVEGIVIAIKNELEAMQMYTQLANVSKDAAQKKIFLELATMERGHKSKLEDIYTNMAFPEVW</sequence>
<accession>A0A0W8FLL5</accession>
<dbReference type="PANTHER" id="PTHR33531:SF10">
    <property type="entry name" value="BLR7895 PROTEIN"/>
    <property type="match status" value="1"/>
</dbReference>
<dbReference type="SUPFAM" id="SSF47240">
    <property type="entry name" value="Ferritin-like"/>
    <property type="match status" value="1"/>
</dbReference>
<proteinExistence type="predicted"/>
<dbReference type="PANTHER" id="PTHR33531">
    <property type="entry name" value="RUBRERYTHRIN SUBFAMILY"/>
    <property type="match status" value="1"/>
</dbReference>
<dbReference type="InterPro" id="IPR003251">
    <property type="entry name" value="Rr_diiron-bd_dom"/>
</dbReference>
<dbReference type="InterPro" id="IPR012347">
    <property type="entry name" value="Ferritin-like"/>
</dbReference>
<evidence type="ECO:0000313" key="2">
    <source>
        <dbReference type="EMBL" id="KUG21518.1"/>
    </source>
</evidence>
<dbReference type="AlphaFoldDB" id="A0A0W8FLL5"/>